<evidence type="ECO:0000256" key="3">
    <source>
        <dbReference type="ARBA" id="ARBA00022692"/>
    </source>
</evidence>
<comment type="similarity">
    <text evidence="2">Belongs to the fatty acid desaturase type 1 family.</text>
</comment>
<dbReference type="Pfam" id="PF00487">
    <property type="entry name" value="FA_desaturase"/>
    <property type="match status" value="1"/>
</dbReference>
<sequence>MVLTDYFHENPASSVPFRLCIDGKWILVDEQLLRAHPGGGAMLAYRNLDATAVFHAFHADSKLAYSWLRELRAKQTSVDSLEENGIVHNLTNGGQKDENEEKTDLHEKEIKKRLLNVNMGKFELNSEESEKVCQSFSRLKIQVREKGLFKADNSYFARKFIEAIGLISFSLFLQSKEYFVLSALFMGLAWQQLGWMIHEYGHQQHFKNHWWNDCCGYVCGNFLQGFSLAGWKNQHNVHHAATNIDGRDGDLDLLPLWATVGTHLMRLEGNSLCARLIPFQHLYWAFALPLLRLSWLLQTLQFVFSMQSSFYNIYRERALIEQLTVIAHWTLVLTQYYFLPNYQVRLEYFLISQLFAGFLLSHVVTYNHYSTDKFPHNDPILSNYACLQLYTTRNMRPGLVIDWLWGGLNYQIEHHLFPTMPRHNLKKVMPLVKEFCAKNNLPYMVDDYFTGFKLTIKHLHNVADIASEFFQRKLSGG</sequence>
<keyword evidence="6" id="KW-0443">Lipid metabolism</keyword>
<dbReference type="InterPro" id="IPR012171">
    <property type="entry name" value="Fatty_acid_desaturase"/>
</dbReference>
<accession>A0A6V7TKZ0</accession>
<dbReference type="EMBL" id="CAJEWN010000004">
    <property type="protein sequence ID" value="CAD2126145.1"/>
    <property type="molecule type" value="Genomic_DNA"/>
</dbReference>
<keyword evidence="3" id="KW-0812">Transmembrane</keyword>
<dbReference type="InterPro" id="IPR005804">
    <property type="entry name" value="FA_desaturase_dom"/>
</dbReference>
<keyword evidence="7" id="KW-0472">Membrane</keyword>
<evidence type="ECO:0000256" key="2">
    <source>
        <dbReference type="ARBA" id="ARBA00009295"/>
    </source>
</evidence>
<dbReference type="GO" id="GO:0016020">
    <property type="term" value="C:membrane"/>
    <property type="evidence" value="ECO:0007669"/>
    <property type="project" value="UniProtKB-SubCell"/>
</dbReference>
<name>A0A6V7TKZ0_MELEN</name>
<evidence type="ECO:0000256" key="4">
    <source>
        <dbReference type="ARBA" id="ARBA00022989"/>
    </source>
</evidence>
<evidence type="ECO:0000313" key="10">
    <source>
        <dbReference type="Proteomes" id="UP000580250"/>
    </source>
</evidence>
<dbReference type="GO" id="GO:0016717">
    <property type="term" value="F:oxidoreductase activity, acting on paired donors, with oxidation of a pair of donors resulting in the reduction of molecular oxygen to two molecules of water"/>
    <property type="evidence" value="ECO:0007669"/>
    <property type="project" value="TreeGrafter"/>
</dbReference>
<evidence type="ECO:0000256" key="7">
    <source>
        <dbReference type="ARBA" id="ARBA00023136"/>
    </source>
</evidence>
<keyword evidence="4" id="KW-1133">Transmembrane helix</keyword>
<keyword evidence="5" id="KW-0560">Oxidoreductase</keyword>
<evidence type="ECO:0000256" key="6">
    <source>
        <dbReference type="ARBA" id="ARBA00023098"/>
    </source>
</evidence>
<dbReference type="GO" id="GO:0006629">
    <property type="term" value="P:lipid metabolic process"/>
    <property type="evidence" value="ECO:0007669"/>
    <property type="project" value="UniProtKB-KW"/>
</dbReference>
<feature type="domain" description="Fatty acid desaturase" evidence="8">
    <location>
        <begin position="180"/>
        <end position="444"/>
    </location>
</feature>
<dbReference type="OrthoDB" id="260091at2759"/>
<evidence type="ECO:0000259" key="8">
    <source>
        <dbReference type="Pfam" id="PF00487"/>
    </source>
</evidence>
<dbReference type="Proteomes" id="UP000580250">
    <property type="component" value="Unassembled WGS sequence"/>
</dbReference>
<dbReference type="SUPFAM" id="SSF55856">
    <property type="entry name" value="Cytochrome b5-like heme/steroid binding domain"/>
    <property type="match status" value="1"/>
</dbReference>
<dbReference type="CDD" id="cd03506">
    <property type="entry name" value="Delta6-FADS-like"/>
    <property type="match status" value="1"/>
</dbReference>
<dbReference type="PIRSF" id="PIRSF015921">
    <property type="entry name" value="FA_sphinglp_des"/>
    <property type="match status" value="1"/>
</dbReference>
<dbReference type="PANTHER" id="PTHR19353:SF88">
    <property type="entry name" value="DELTA(5) FATTY ACID DESATURASE FAT-4"/>
    <property type="match status" value="1"/>
</dbReference>
<comment type="subcellular location">
    <subcellularLocation>
        <location evidence="1">Membrane</location>
        <topology evidence="1">Multi-pass membrane protein</topology>
    </subcellularLocation>
</comment>
<gene>
    <name evidence="9" type="ORF">MENT_LOCUS1474</name>
</gene>
<proteinExistence type="inferred from homology"/>
<organism evidence="9 10">
    <name type="scientific">Meloidogyne enterolobii</name>
    <name type="common">Root-knot nematode worm</name>
    <name type="synonym">Meloidogyne mayaguensis</name>
    <dbReference type="NCBI Taxonomy" id="390850"/>
    <lineage>
        <taxon>Eukaryota</taxon>
        <taxon>Metazoa</taxon>
        <taxon>Ecdysozoa</taxon>
        <taxon>Nematoda</taxon>
        <taxon>Chromadorea</taxon>
        <taxon>Rhabditida</taxon>
        <taxon>Tylenchina</taxon>
        <taxon>Tylenchomorpha</taxon>
        <taxon>Tylenchoidea</taxon>
        <taxon>Meloidogynidae</taxon>
        <taxon>Meloidogyninae</taxon>
        <taxon>Meloidogyne</taxon>
    </lineage>
</organism>
<evidence type="ECO:0000313" key="9">
    <source>
        <dbReference type="EMBL" id="CAD2126145.1"/>
    </source>
</evidence>
<protein>
    <recommendedName>
        <fullName evidence="8">Fatty acid desaturase domain-containing protein</fullName>
    </recommendedName>
</protein>
<dbReference type="InterPro" id="IPR036400">
    <property type="entry name" value="Cyt_B5-like_heme/steroid_sf"/>
</dbReference>
<dbReference type="PANTHER" id="PTHR19353">
    <property type="entry name" value="FATTY ACID DESATURASE 2"/>
    <property type="match status" value="1"/>
</dbReference>
<evidence type="ECO:0000256" key="1">
    <source>
        <dbReference type="ARBA" id="ARBA00004141"/>
    </source>
</evidence>
<comment type="caution">
    <text evidence="9">The sequence shown here is derived from an EMBL/GenBank/DDBJ whole genome shotgun (WGS) entry which is preliminary data.</text>
</comment>
<evidence type="ECO:0000256" key="5">
    <source>
        <dbReference type="ARBA" id="ARBA00023002"/>
    </source>
</evidence>
<dbReference type="AlphaFoldDB" id="A0A6V7TKZ0"/>
<reference evidence="9 10" key="1">
    <citation type="submission" date="2020-08" db="EMBL/GenBank/DDBJ databases">
        <authorList>
            <person name="Koutsovoulos G."/>
            <person name="Danchin GJ E."/>
        </authorList>
    </citation>
    <scope>NUCLEOTIDE SEQUENCE [LARGE SCALE GENOMIC DNA]</scope>
</reference>